<dbReference type="OrthoDB" id="422106at2759"/>
<dbReference type="EMBL" id="CAOQHR010000008">
    <property type="protein sequence ID" value="CAI6338659.1"/>
    <property type="molecule type" value="Genomic_DNA"/>
</dbReference>
<feature type="region of interest" description="Disordered" evidence="1">
    <location>
        <begin position="171"/>
        <end position="411"/>
    </location>
</feature>
<feature type="compositionally biased region" description="Basic and acidic residues" evidence="1">
    <location>
        <begin position="368"/>
        <end position="380"/>
    </location>
</feature>
<dbReference type="GO" id="GO:0003729">
    <property type="term" value="F:mRNA binding"/>
    <property type="evidence" value="ECO:0007669"/>
    <property type="project" value="InterPro"/>
</dbReference>
<dbReference type="GO" id="GO:0000340">
    <property type="term" value="F:RNA 7-methylguanosine cap binding"/>
    <property type="evidence" value="ECO:0007669"/>
    <property type="project" value="InterPro"/>
</dbReference>
<accession>A0A9W4XNR1</accession>
<dbReference type="InterPro" id="IPR019416">
    <property type="entry name" value="NCBP3"/>
</dbReference>
<evidence type="ECO:0000256" key="1">
    <source>
        <dbReference type="SAM" id="MobiDB-lite"/>
    </source>
</evidence>
<feature type="compositionally biased region" description="Polar residues" evidence="1">
    <location>
        <begin position="392"/>
        <end position="404"/>
    </location>
</feature>
<protein>
    <submittedName>
        <fullName evidence="2">Uncharacterized protein</fullName>
    </submittedName>
</protein>
<keyword evidence="3" id="KW-1185">Reference proteome</keyword>
<dbReference type="AlphaFoldDB" id="A0A9W4XNR1"/>
<dbReference type="Proteomes" id="UP001152607">
    <property type="component" value="Unassembled WGS sequence"/>
</dbReference>
<proteinExistence type="predicted"/>
<feature type="compositionally biased region" description="Basic and acidic residues" evidence="1">
    <location>
        <begin position="226"/>
        <end position="240"/>
    </location>
</feature>
<dbReference type="Pfam" id="PF10309">
    <property type="entry name" value="NCBP3"/>
    <property type="match status" value="1"/>
</dbReference>
<evidence type="ECO:0000313" key="3">
    <source>
        <dbReference type="Proteomes" id="UP001152607"/>
    </source>
</evidence>
<feature type="compositionally biased region" description="Basic and acidic residues" evidence="1">
    <location>
        <begin position="451"/>
        <end position="466"/>
    </location>
</feature>
<sequence>MSRCLLEGIKVIARDCPAAPLRASALPTHYHRLLHLELLSPLLLGHHPQSHYPSSEGNSAKMDIDMEIDYDASTNIDTSNHQPAQATAVENNETAVPAAYFESLDERPSDPWPENLNLQGVNEFDPNDPLYYAIEHCLEPRVKLTRWVNDNSVNLQYYSAEDAAIALSALTDPDAGDPASIAPQTGRKARPYSKRPGLLLSIRQANSSDSKPRGAANRSQYYKQNPDVRGEREERSDRSREPRRRQPPRRDFLDYDDMDTGEKARRSASGDNRLRDFDNRRNRRNDNWERDGNRERNGRMRNDVDTYRPGSKSPRESRFGRLRGRSASPGSADDGDGRYGFTEQGTSTRTRYRSRSRSRNNHNRRRREVSGDRWTHDRAGFDQGSPERWTKDSTSYFDASPSMSNHRRSDAFDETAKGSLLSRMTKDGRPLAPKSRSLASRITRDDDEGDSYGRLKDDYSDVRTTDFSEPSKQGLAGRITRDDEDGIQIRGRAGENEGINIRGASQGGFTIRGTAGGY</sequence>
<feature type="compositionally biased region" description="Basic residues" evidence="1">
    <location>
        <begin position="350"/>
        <end position="367"/>
    </location>
</feature>
<name>A0A9W4XNR1_9PLEO</name>
<comment type="caution">
    <text evidence="2">The sequence shown here is derived from an EMBL/GenBank/DDBJ whole genome shotgun (WGS) entry which is preliminary data.</text>
</comment>
<gene>
    <name evidence="2" type="ORF">PDIGIT_LOCUS11790</name>
</gene>
<organism evidence="2 3">
    <name type="scientific">Periconia digitata</name>
    <dbReference type="NCBI Taxonomy" id="1303443"/>
    <lineage>
        <taxon>Eukaryota</taxon>
        <taxon>Fungi</taxon>
        <taxon>Dikarya</taxon>
        <taxon>Ascomycota</taxon>
        <taxon>Pezizomycotina</taxon>
        <taxon>Dothideomycetes</taxon>
        <taxon>Pleosporomycetidae</taxon>
        <taxon>Pleosporales</taxon>
        <taxon>Massarineae</taxon>
        <taxon>Periconiaceae</taxon>
        <taxon>Periconia</taxon>
    </lineage>
</organism>
<feature type="region of interest" description="Disordered" evidence="1">
    <location>
        <begin position="492"/>
        <end position="518"/>
    </location>
</feature>
<evidence type="ECO:0000313" key="2">
    <source>
        <dbReference type="EMBL" id="CAI6338659.1"/>
    </source>
</evidence>
<feature type="region of interest" description="Disordered" evidence="1">
    <location>
        <begin position="423"/>
        <end position="477"/>
    </location>
</feature>
<feature type="compositionally biased region" description="Basic and acidic residues" evidence="1">
    <location>
        <begin position="272"/>
        <end position="306"/>
    </location>
</feature>
<reference evidence="2" key="1">
    <citation type="submission" date="2023-01" db="EMBL/GenBank/DDBJ databases">
        <authorList>
            <person name="Van Ghelder C."/>
            <person name="Rancurel C."/>
        </authorList>
    </citation>
    <scope>NUCLEOTIDE SEQUENCE</scope>
    <source>
        <strain evidence="2">CNCM I-4278</strain>
    </source>
</reference>